<evidence type="ECO:0000256" key="8">
    <source>
        <dbReference type="SAM" id="Phobius"/>
    </source>
</evidence>
<dbReference type="InterPro" id="IPR029151">
    <property type="entry name" value="Sensor-like_sf"/>
</dbReference>
<comment type="catalytic activity">
    <reaction evidence="7">
        <text>2 GTP = 3',3'-c-di-GMP + 2 diphosphate</text>
        <dbReference type="Rhea" id="RHEA:24898"/>
        <dbReference type="ChEBI" id="CHEBI:33019"/>
        <dbReference type="ChEBI" id="CHEBI:37565"/>
        <dbReference type="ChEBI" id="CHEBI:58805"/>
        <dbReference type="EC" id="2.7.7.65"/>
    </reaction>
</comment>
<gene>
    <name evidence="10" type="ORF">FQP85_12410</name>
</gene>
<evidence type="ECO:0000259" key="9">
    <source>
        <dbReference type="PROSITE" id="PS50887"/>
    </source>
</evidence>
<dbReference type="Pfam" id="PF00990">
    <property type="entry name" value="GGDEF"/>
    <property type="match status" value="1"/>
</dbReference>
<dbReference type="SUPFAM" id="SSF55073">
    <property type="entry name" value="Nucleotide cyclase"/>
    <property type="match status" value="1"/>
</dbReference>
<dbReference type="CDD" id="cd01949">
    <property type="entry name" value="GGDEF"/>
    <property type="match status" value="1"/>
</dbReference>
<keyword evidence="11" id="KW-1185">Reference proteome</keyword>
<keyword evidence="5 8" id="KW-1133">Transmembrane helix</keyword>
<dbReference type="SMART" id="SM00267">
    <property type="entry name" value="GGDEF"/>
    <property type="match status" value="1"/>
</dbReference>
<feature type="transmembrane region" description="Helical" evidence="8">
    <location>
        <begin position="14"/>
        <end position="35"/>
    </location>
</feature>
<dbReference type="PANTHER" id="PTHR45138">
    <property type="entry name" value="REGULATORY COMPONENTS OF SENSORY TRANSDUCTION SYSTEM"/>
    <property type="match status" value="1"/>
</dbReference>
<sequence length="540" mass="60409">MLGRVNINLDLKKLILFLAISVTVITFLNGFYSSYQVQKQQLQSQTLKNHNAYAAKLVSATDRFLLAAQQQLAYSAKILAIQFNDANTLAQEAQRLRLQTDSFNSTVVVDKNGVVLAHSPLSLKLKGQLLESDGAKQALANKKPMISEPYISAVGNLVIVISHPIFNSQGEYLGYIGGTLYLKQKGILHDLLQVHFHKDGSYIYVIDKNRRLLYHPDVARIGEQVFGNTVIEAVLRGESGTRQLINSQNIVMLAGYAPLKSASWGIVTQRPLDATFAPLDDLMMNVLYRTLPVGLATFIFIWVLARLISKPLRQLAETAKTLDNPSTSQQLKQVRSWYYESSELRLAMLKGVGLLQNQIGLLQHEAQTDPLTGLHNRRSLELMLDQLTLQQTPFTVLAIDIDFFKRVNDEFGHDIGDIVLQSLATIIVDVTRENDFVARTGGEEFIVILPNINAKSAYQLAERLRMRVSETIIEPVGSINISIGISGWPLMQLSVEEILKQADQALYKAKKTGRNRCIIDSQFIQSDDSQFIQSELVEQE</sequence>
<evidence type="ECO:0000256" key="6">
    <source>
        <dbReference type="ARBA" id="ARBA00023136"/>
    </source>
</evidence>
<evidence type="ECO:0000256" key="7">
    <source>
        <dbReference type="ARBA" id="ARBA00034247"/>
    </source>
</evidence>
<evidence type="ECO:0000256" key="5">
    <source>
        <dbReference type="ARBA" id="ARBA00022989"/>
    </source>
</evidence>
<dbReference type="CDD" id="cd12912">
    <property type="entry name" value="PDC2_MCP_like"/>
    <property type="match status" value="1"/>
</dbReference>
<proteinExistence type="predicted"/>
<dbReference type="Proteomes" id="UP000317938">
    <property type="component" value="Unassembled WGS sequence"/>
</dbReference>
<comment type="caution">
    <text evidence="10">The sequence shown here is derived from an EMBL/GenBank/DDBJ whole genome shotgun (WGS) entry which is preliminary data.</text>
</comment>
<dbReference type="PANTHER" id="PTHR45138:SF9">
    <property type="entry name" value="DIGUANYLATE CYCLASE DGCM-RELATED"/>
    <property type="match status" value="1"/>
</dbReference>
<keyword evidence="6 8" id="KW-0472">Membrane</keyword>
<dbReference type="CDD" id="cd18773">
    <property type="entry name" value="PDC1_HK_sensor"/>
    <property type="match status" value="1"/>
</dbReference>
<dbReference type="EC" id="2.7.7.65" evidence="2"/>
<organism evidence="10 11">
    <name type="scientific">Pseudoalteromonas neustonica</name>
    <dbReference type="NCBI Taxonomy" id="1840331"/>
    <lineage>
        <taxon>Bacteria</taxon>
        <taxon>Pseudomonadati</taxon>
        <taxon>Pseudomonadota</taxon>
        <taxon>Gammaproteobacteria</taxon>
        <taxon>Alteromonadales</taxon>
        <taxon>Pseudoalteromonadaceae</taxon>
        <taxon>Pseudoalteromonas</taxon>
    </lineage>
</organism>
<evidence type="ECO:0000256" key="2">
    <source>
        <dbReference type="ARBA" id="ARBA00012528"/>
    </source>
</evidence>
<dbReference type="InterPro" id="IPR000160">
    <property type="entry name" value="GGDEF_dom"/>
</dbReference>
<dbReference type="Pfam" id="PF02743">
    <property type="entry name" value="dCache_1"/>
    <property type="match status" value="1"/>
</dbReference>
<evidence type="ECO:0000313" key="10">
    <source>
        <dbReference type="EMBL" id="TVU82693.1"/>
    </source>
</evidence>
<dbReference type="SUPFAM" id="SSF103190">
    <property type="entry name" value="Sensory domain-like"/>
    <property type="match status" value="2"/>
</dbReference>
<dbReference type="InterPro" id="IPR033479">
    <property type="entry name" value="dCache_1"/>
</dbReference>
<evidence type="ECO:0000313" key="11">
    <source>
        <dbReference type="Proteomes" id="UP000317938"/>
    </source>
</evidence>
<feature type="transmembrane region" description="Helical" evidence="8">
    <location>
        <begin position="286"/>
        <end position="305"/>
    </location>
</feature>
<dbReference type="NCBIfam" id="TIGR00254">
    <property type="entry name" value="GGDEF"/>
    <property type="match status" value="1"/>
</dbReference>
<accession>A0ABY3FCF3</accession>
<comment type="subcellular location">
    <subcellularLocation>
        <location evidence="1">Cell membrane</location>
        <topology evidence="1">Multi-pass membrane protein</topology>
    </subcellularLocation>
</comment>
<reference evidence="10 11" key="1">
    <citation type="submission" date="2019-07" db="EMBL/GenBank/DDBJ databases">
        <title>Diversity of Bacteria from Kongsfjorden, Arctic.</title>
        <authorList>
            <person name="Yu Y."/>
        </authorList>
    </citation>
    <scope>NUCLEOTIDE SEQUENCE [LARGE SCALE GENOMIC DNA]</scope>
    <source>
        <strain evidence="10 11">SM1927</strain>
    </source>
</reference>
<dbReference type="Gene3D" id="3.30.70.270">
    <property type="match status" value="1"/>
</dbReference>
<dbReference type="InterPro" id="IPR029787">
    <property type="entry name" value="Nucleotide_cyclase"/>
</dbReference>
<feature type="domain" description="GGDEF" evidence="9">
    <location>
        <begin position="392"/>
        <end position="522"/>
    </location>
</feature>
<dbReference type="EMBL" id="VNFF01000011">
    <property type="protein sequence ID" value="TVU82693.1"/>
    <property type="molecule type" value="Genomic_DNA"/>
</dbReference>
<dbReference type="Gene3D" id="3.30.450.20">
    <property type="entry name" value="PAS domain"/>
    <property type="match status" value="2"/>
</dbReference>
<dbReference type="InterPro" id="IPR043128">
    <property type="entry name" value="Rev_trsase/Diguanyl_cyclase"/>
</dbReference>
<name>A0ABY3FCF3_9GAMM</name>
<evidence type="ECO:0000256" key="1">
    <source>
        <dbReference type="ARBA" id="ARBA00004651"/>
    </source>
</evidence>
<keyword evidence="3" id="KW-1003">Cell membrane</keyword>
<dbReference type="PROSITE" id="PS50887">
    <property type="entry name" value="GGDEF"/>
    <property type="match status" value="1"/>
</dbReference>
<evidence type="ECO:0000256" key="4">
    <source>
        <dbReference type="ARBA" id="ARBA00022692"/>
    </source>
</evidence>
<evidence type="ECO:0000256" key="3">
    <source>
        <dbReference type="ARBA" id="ARBA00022475"/>
    </source>
</evidence>
<dbReference type="InterPro" id="IPR050469">
    <property type="entry name" value="Diguanylate_Cyclase"/>
</dbReference>
<keyword evidence="4 8" id="KW-0812">Transmembrane</keyword>
<protein>
    <recommendedName>
        <fullName evidence="2">diguanylate cyclase</fullName>
        <ecNumber evidence="2">2.7.7.65</ecNumber>
    </recommendedName>
</protein>